<protein>
    <submittedName>
        <fullName evidence="3">Glyoxalase</fullName>
    </submittedName>
</protein>
<dbReference type="PROSITE" id="PS51819">
    <property type="entry name" value="VOC"/>
    <property type="match status" value="1"/>
</dbReference>
<organism evidence="3 4">
    <name type="scientific">Candidatus Thiodiazotropha endoloripes</name>
    <dbReference type="NCBI Taxonomy" id="1818881"/>
    <lineage>
        <taxon>Bacteria</taxon>
        <taxon>Pseudomonadati</taxon>
        <taxon>Pseudomonadota</taxon>
        <taxon>Gammaproteobacteria</taxon>
        <taxon>Chromatiales</taxon>
        <taxon>Sedimenticolaceae</taxon>
        <taxon>Candidatus Thiodiazotropha</taxon>
    </lineage>
</organism>
<accession>A0A1E2UM95</accession>
<evidence type="ECO:0000259" key="2">
    <source>
        <dbReference type="PROSITE" id="PS51819"/>
    </source>
</evidence>
<proteinExistence type="predicted"/>
<name>A0A1E2UM95_9GAMM</name>
<dbReference type="InterPro" id="IPR029068">
    <property type="entry name" value="Glyas_Bleomycin-R_OHBP_Dase"/>
</dbReference>
<dbReference type="Proteomes" id="UP000094849">
    <property type="component" value="Unassembled WGS sequence"/>
</dbReference>
<dbReference type="GO" id="GO:0046872">
    <property type="term" value="F:metal ion binding"/>
    <property type="evidence" value="ECO:0007669"/>
    <property type="project" value="UniProtKB-KW"/>
</dbReference>
<dbReference type="Gene3D" id="3.10.180.10">
    <property type="entry name" value="2,3-Dihydroxybiphenyl 1,2-Dioxygenase, domain 1"/>
    <property type="match status" value="1"/>
</dbReference>
<dbReference type="InterPro" id="IPR018146">
    <property type="entry name" value="Glyoxalase_1_CS"/>
</dbReference>
<dbReference type="GO" id="GO:0004462">
    <property type="term" value="F:lactoylglutathione lyase activity"/>
    <property type="evidence" value="ECO:0007669"/>
    <property type="project" value="InterPro"/>
</dbReference>
<dbReference type="InterPro" id="IPR050383">
    <property type="entry name" value="GlyoxalaseI/FosfomycinResist"/>
</dbReference>
<dbReference type="EMBL" id="LVJZ01000003">
    <property type="protein sequence ID" value="ODB95888.1"/>
    <property type="molecule type" value="Genomic_DNA"/>
</dbReference>
<feature type="domain" description="VOC" evidence="2">
    <location>
        <begin position="4"/>
        <end position="122"/>
    </location>
</feature>
<keyword evidence="1" id="KW-0479">Metal-binding</keyword>
<dbReference type="PROSITE" id="PS00934">
    <property type="entry name" value="GLYOXALASE_I_1"/>
    <property type="match status" value="1"/>
</dbReference>
<dbReference type="AlphaFoldDB" id="A0A1E2UM95"/>
<evidence type="ECO:0000313" key="3">
    <source>
        <dbReference type="EMBL" id="ODB95888.1"/>
    </source>
</evidence>
<gene>
    <name evidence="3" type="ORF">A3196_03410</name>
</gene>
<keyword evidence="4" id="KW-1185">Reference proteome</keyword>
<dbReference type="SUPFAM" id="SSF54593">
    <property type="entry name" value="Glyoxalase/Bleomycin resistance protein/Dihydroxybiphenyl dioxygenase"/>
    <property type="match status" value="1"/>
</dbReference>
<dbReference type="RefSeq" id="WP_069003369.1">
    <property type="nucleotide sequence ID" value="NZ_LVJW01000006.1"/>
</dbReference>
<dbReference type="OrthoDB" id="9804944at2"/>
<dbReference type="Pfam" id="PF00903">
    <property type="entry name" value="Glyoxalase"/>
    <property type="match status" value="1"/>
</dbReference>
<comment type="caution">
    <text evidence="3">The sequence shown here is derived from an EMBL/GenBank/DDBJ whole genome shotgun (WGS) entry which is preliminary data.</text>
</comment>
<dbReference type="InterPro" id="IPR037523">
    <property type="entry name" value="VOC_core"/>
</dbReference>
<dbReference type="InterPro" id="IPR004360">
    <property type="entry name" value="Glyas_Fos-R_dOase_dom"/>
</dbReference>
<dbReference type="PANTHER" id="PTHR21366">
    <property type="entry name" value="GLYOXALASE FAMILY PROTEIN"/>
    <property type="match status" value="1"/>
</dbReference>
<reference evidence="3 4" key="1">
    <citation type="submission" date="2016-03" db="EMBL/GenBank/DDBJ databases">
        <title>Chemosynthetic sulphur-oxidizing symbionts of marine invertebrate animals are capable of nitrogen fixation.</title>
        <authorList>
            <person name="Petersen J.M."/>
            <person name="Kemper A."/>
            <person name="Gruber-Vodicka H."/>
            <person name="Cardini U."/>
            <person name="Geest Mvander."/>
            <person name="Kleiner M."/>
            <person name="Bulgheresi S."/>
            <person name="Fussmann M."/>
            <person name="Herbold C."/>
            <person name="Seah B.K.B."/>
            <person name="Antony C.Paul."/>
            <person name="Liu D."/>
            <person name="Belitz A."/>
            <person name="Weber M."/>
        </authorList>
    </citation>
    <scope>NUCLEOTIDE SEQUENCE [LARGE SCALE GENOMIC DNA]</scope>
    <source>
        <strain evidence="3">G_D</strain>
    </source>
</reference>
<dbReference type="PANTHER" id="PTHR21366:SF22">
    <property type="entry name" value="VOC DOMAIN-CONTAINING PROTEIN"/>
    <property type="match status" value="1"/>
</dbReference>
<dbReference type="CDD" id="cd07245">
    <property type="entry name" value="VOC_like"/>
    <property type="match status" value="1"/>
</dbReference>
<evidence type="ECO:0000256" key="1">
    <source>
        <dbReference type="ARBA" id="ARBA00022723"/>
    </source>
</evidence>
<dbReference type="STRING" id="1818881.A3196_03410"/>
<sequence length="122" mass="13622">MISRLHHVSLLVADTDRALDFYCGLLGLSVDEQRPELGFPGAWLQVGEQQIHLLELPNPDPLEGRPEHGGRDRHTAFFVSDFEALKSRLDTAGIPFTLSRSGRRALFCRDPDQNGIELIACN</sequence>
<evidence type="ECO:0000313" key="4">
    <source>
        <dbReference type="Proteomes" id="UP000094849"/>
    </source>
</evidence>